<keyword evidence="4" id="KW-1185">Reference proteome</keyword>
<evidence type="ECO:0000313" key="4">
    <source>
        <dbReference type="Proteomes" id="UP000646426"/>
    </source>
</evidence>
<dbReference type="Proteomes" id="UP000646426">
    <property type="component" value="Unassembled WGS sequence"/>
</dbReference>
<reference evidence="3" key="1">
    <citation type="journal article" date="2014" name="Int. J. Syst. Evol. Microbiol.">
        <title>Complete genome sequence of Corynebacterium casei LMG S-19264T (=DSM 44701T), isolated from a smear-ripened cheese.</title>
        <authorList>
            <consortium name="US DOE Joint Genome Institute (JGI-PGF)"/>
            <person name="Walter F."/>
            <person name="Albersmeier A."/>
            <person name="Kalinowski J."/>
            <person name="Ruckert C."/>
        </authorList>
    </citation>
    <scope>NUCLEOTIDE SEQUENCE</scope>
    <source>
        <strain evidence="3">KCTC 23077</strain>
    </source>
</reference>
<dbReference type="EMBL" id="BMYD01000003">
    <property type="protein sequence ID" value="GHA83594.1"/>
    <property type="molecule type" value="Genomic_DNA"/>
</dbReference>
<protein>
    <submittedName>
        <fullName evidence="3">Uncharacterized protein</fullName>
    </submittedName>
</protein>
<sequence>MTGVADRGGGCAVHWPRHPSRPAPTMSTRKAARPDRIELAERAMLALALVSGVIWAVAPGLQ</sequence>
<keyword evidence="2" id="KW-1133">Transmembrane helix</keyword>
<name>A0A918W964_9GAMM</name>
<dbReference type="AlphaFoldDB" id="A0A918W964"/>
<evidence type="ECO:0000313" key="3">
    <source>
        <dbReference type="EMBL" id="GHA83594.1"/>
    </source>
</evidence>
<organism evidence="3 4">
    <name type="scientific">Cognatilysobacter bugurensis</name>
    <dbReference type="NCBI Taxonomy" id="543356"/>
    <lineage>
        <taxon>Bacteria</taxon>
        <taxon>Pseudomonadati</taxon>
        <taxon>Pseudomonadota</taxon>
        <taxon>Gammaproteobacteria</taxon>
        <taxon>Lysobacterales</taxon>
        <taxon>Lysobacteraceae</taxon>
        <taxon>Cognatilysobacter</taxon>
    </lineage>
</organism>
<feature type="compositionally biased region" description="Gly residues" evidence="1">
    <location>
        <begin position="1"/>
        <end position="11"/>
    </location>
</feature>
<evidence type="ECO:0000256" key="1">
    <source>
        <dbReference type="SAM" id="MobiDB-lite"/>
    </source>
</evidence>
<proteinExistence type="predicted"/>
<keyword evidence="2" id="KW-0472">Membrane</keyword>
<evidence type="ECO:0000256" key="2">
    <source>
        <dbReference type="SAM" id="Phobius"/>
    </source>
</evidence>
<feature type="transmembrane region" description="Helical" evidence="2">
    <location>
        <begin position="39"/>
        <end position="58"/>
    </location>
</feature>
<feature type="region of interest" description="Disordered" evidence="1">
    <location>
        <begin position="1"/>
        <end position="33"/>
    </location>
</feature>
<gene>
    <name evidence="3" type="ORF">GCM10007067_22140</name>
</gene>
<reference evidence="3" key="2">
    <citation type="submission" date="2020-09" db="EMBL/GenBank/DDBJ databases">
        <authorList>
            <person name="Sun Q."/>
            <person name="Kim S."/>
        </authorList>
    </citation>
    <scope>NUCLEOTIDE SEQUENCE</scope>
    <source>
        <strain evidence="3">KCTC 23077</strain>
    </source>
</reference>
<accession>A0A918W964</accession>
<comment type="caution">
    <text evidence="3">The sequence shown here is derived from an EMBL/GenBank/DDBJ whole genome shotgun (WGS) entry which is preliminary data.</text>
</comment>
<keyword evidence="2" id="KW-0812">Transmembrane</keyword>